<evidence type="ECO:0000256" key="5">
    <source>
        <dbReference type="ARBA" id="ARBA00022692"/>
    </source>
</evidence>
<dbReference type="RefSeq" id="WP_221031274.1">
    <property type="nucleotide sequence ID" value="NZ_CP139781.1"/>
</dbReference>
<dbReference type="InterPro" id="IPR051906">
    <property type="entry name" value="TolC-like"/>
</dbReference>
<evidence type="ECO:0000256" key="4">
    <source>
        <dbReference type="ARBA" id="ARBA00022452"/>
    </source>
</evidence>
<name>A0ABZ1C4R0_9BACT</name>
<gene>
    <name evidence="10" type="ORF">K1X11_016135</name>
</gene>
<protein>
    <submittedName>
        <fullName evidence="10">TolC family protein</fullName>
    </submittedName>
</protein>
<evidence type="ECO:0000256" key="8">
    <source>
        <dbReference type="SAM" id="Coils"/>
    </source>
</evidence>
<dbReference type="PANTHER" id="PTHR30026:SF21">
    <property type="entry name" value="SLR1270 PROTEIN"/>
    <property type="match status" value="1"/>
</dbReference>
<reference evidence="10 11" key="1">
    <citation type="submission" date="2023-12" db="EMBL/GenBank/DDBJ databases">
        <title>Description of an unclassified Opitutus bacterium of Verrucomicrobiota.</title>
        <authorList>
            <person name="Zhang D.-F."/>
        </authorList>
    </citation>
    <scope>NUCLEOTIDE SEQUENCE [LARGE SCALE GENOMIC DNA]</scope>
    <source>
        <strain evidence="10 11">WL0086</strain>
    </source>
</reference>
<dbReference type="PANTHER" id="PTHR30026">
    <property type="entry name" value="OUTER MEMBRANE PROTEIN TOLC"/>
    <property type="match status" value="1"/>
</dbReference>
<sequence>MRSLAILALALCASLAAVGQSDASSVTSPWTLRAALTEARDHSPEAAIAAARLDRAQAMVDQSGAASLPQVTLSAGYTQTNNPMMAFGSILNQGAFTPAIDFNAPGQVDNLNLTGMVAYSLYSGGRTASTQAAARAGATASAHDRDATFARLDAAVATAYFNIRQAREAIAALDAAIATYEESLRIARLRFEAGELLKSELLNLEVRLAQTREQHLAARQQATLAERHFLYLLGHPPLAGQPVALATDDPAVTALSAPAATSTASIEQRPELHALASRREAAAASLDAAASGRRPSVNAFASYQFDKGWRLDGDGDSWMAGLQAQWSVFDGKATTGKIRAARADLTETEAAQRQLELGLQLELEQARLAHRFATEQLDVTATLVTQAEEAARISRERFEAGALLSTELIGAETRLTEARVRRAVATAAERIAAVQLRRAAGLPILP</sequence>
<dbReference type="Gene3D" id="1.20.1600.10">
    <property type="entry name" value="Outer membrane efflux proteins (OEP)"/>
    <property type="match status" value="1"/>
</dbReference>
<evidence type="ECO:0000313" key="10">
    <source>
        <dbReference type="EMBL" id="WRQ86345.1"/>
    </source>
</evidence>
<dbReference type="Pfam" id="PF02321">
    <property type="entry name" value="OEP"/>
    <property type="match status" value="2"/>
</dbReference>
<keyword evidence="4" id="KW-1134">Transmembrane beta strand</keyword>
<keyword evidence="6" id="KW-0472">Membrane</keyword>
<keyword evidence="8" id="KW-0175">Coiled coil</keyword>
<keyword evidence="9" id="KW-0732">Signal</keyword>
<evidence type="ECO:0000256" key="1">
    <source>
        <dbReference type="ARBA" id="ARBA00004442"/>
    </source>
</evidence>
<dbReference type="SUPFAM" id="SSF56954">
    <property type="entry name" value="Outer membrane efflux proteins (OEP)"/>
    <property type="match status" value="1"/>
</dbReference>
<evidence type="ECO:0000256" key="9">
    <source>
        <dbReference type="SAM" id="SignalP"/>
    </source>
</evidence>
<dbReference type="EMBL" id="CP139781">
    <property type="protein sequence ID" value="WRQ86345.1"/>
    <property type="molecule type" value="Genomic_DNA"/>
</dbReference>
<evidence type="ECO:0000256" key="2">
    <source>
        <dbReference type="ARBA" id="ARBA00007613"/>
    </source>
</evidence>
<keyword evidence="3" id="KW-0813">Transport</keyword>
<accession>A0ABZ1C4R0</accession>
<feature type="coiled-coil region" evidence="8">
    <location>
        <begin position="163"/>
        <end position="221"/>
    </location>
</feature>
<evidence type="ECO:0000256" key="3">
    <source>
        <dbReference type="ARBA" id="ARBA00022448"/>
    </source>
</evidence>
<organism evidence="10 11">
    <name type="scientific">Actomonas aquatica</name>
    <dbReference type="NCBI Taxonomy" id="2866162"/>
    <lineage>
        <taxon>Bacteria</taxon>
        <taxon>Pseudomonadati</taxon>
        <taxon>Verrucomicrobiota</taxon>
        <taxon>Opitutia</taxon>
        <taxon>Opitutales</taxon>
        <taxon>Opitutaceae</taxon>
        <taxon>Actomonas</taxon>
    </lineage>
</organism>
<keyword evidence="7" id="KW-0998">Cell outer membrane</keyword>
<feature type="chain" id="PRO_5045427595" evidence="9">
    <location>
        <begin position="24"/>
        <end position="446"/>
    </location>
</feature>
<evidence type="ECO:0000313" key="11">
    <source>
        <dbReference type="Proteomes" id="UP000738431"/>
    </source>
</evidence>
<dbReference type="Proteomes" id="UP000738431">
    <property type="component" value="Chromosome"/>
</dbReference>
<dbReference type="InterPro" id="IPR003423">
    <property type="entry name" value="OMP_efflux"/>
</dbReference>
<comment type="subcellular location">
    <subcellularLocation>
        <location evidence="1">Cell outer membrane</location>
    </subcellularLocation>
</comment>
<keyword evidence="11" id="KW-1185">Reference proteome</keyword>
<feature type="signal peptide" evidence="9">
    <location>
        <begin position="1"/>
        <end position="23"/>
    </location>
</feature>
<keyword evidence="5" id="KW-0812">Transmembrane</keyword>
<evidence type="ECO:0000256" key="7">
    <source>
        <dbReference type="ARBA" id="ARBA00023237"/>
    </source>
</evidence>
<evidence type="ECO:0000256" key="6">
    <source>
        <dbReference type="ARBA" id="ARBA00023136"/>
    </source>
</evidence>
<comment type="similarity">
    <text evidence="2">Belongs to the outer membrane factor (OMF) (TC 1.B.17) family.</text>
</comment>
<proteinExistence type="inferred from homology"/>